<evidence type="ECO:0000256" key="2">
    <source>
        <dbReference type="ARBA" id="ARBA00022695"/>
    </source>
</evidence>
<sequence length="129" mass="14870">MENERVISYASRGLRGSECNYAITHLEALAVVWGVTHYKHYLKGRHFILITDHSSLVYIFRPTRLTPKLSRWAACLLDYDFEIRYRAGVINPADVLSRMVLDECTAEMQSDDFVEKLSGAMKIDENELL</sequence>
<keyword evidence="1" id="KW-0808">Transferase</keyword>
<evidence type="ECO:0000256" key="1">
    <source>
        <dbReference type="ARBA" id="ARBA00022679"/>
    </source>
</evidence>
<dbReference type="GO" id="GO:0016787">
    <property type="term" value="F:hydrolase activity"/>
    <property type="evidence" value="ECO:0007669"/>
    <property type="project" value="UniProtKB-KW"/>
</dbReference>
<evidence type="ECO:0000256" key="4">
    <source>
        <dbReference type="ARBA" id="ARBA00022759"/>
    </source>
</evidence>
<keyword evidence="3" id="KW-0540">Nuclease</keyword>
<dbReference type="Pfam" id="PF17917">
    <property type="entry name" value="RT_RNaseH"/>
    <property type="match status" value="1"/>
</dbReference>
<reference evidence="8" key="1">
    <citation type="journal article" date="2020" name="Microb. Genom.">
        <title>Genetic diversity of clinical and environmental Mucorales isolates obtained from an investigation of mucormycosis cases among solid organ transplant recipients.</title>
        <authorList>
            <person name="Nguyen M.H."/>
            <person name="Kaul D."/>
            <person name="Muto C."/>
            <person name="Cheng S.J."/>
            <person name="Richter R.A."/>
            <person name="Bruno V.M."/>
            <person name="Liu G."/>
            <person name="Beyhan S."/>
            <person name="Sundermann A.J."/>
            <person name="Mounaud S."/>
            <person name="Pasculle A.W."/>
            <person name="Nierman W.C."/>
            <person name="Driscoll E."/>
            <person name="Cumbie R."/>
            <person name="Clancy C.J."/>
            <person name="Dupont C.L."/>
        </authorList>
    </citation>
    <scope>NUCLEOTIDE SEQUENCE</scope>
    <source>
        <strain evidence="8">GL11</strain>
    </source>
</reference>
<dbReference type="CDD" id="cd09274">
    <property type="entry name" value="RNase_HI_RT_Ty3"/>
    <property type="match status" value="1"/>
</dbReference>
<dbReference type="PANTHER" id="PTHR37984">
    <property type="entry name" value="PROTEIN CBG26694"/>
    <property type="match status" value="1"/>
</dbReference>
<evidence type="ECO:0000259" key="7">
    <source>
        <dbReference type="Pfam" id="PF17917"/>
    </source>
</evidence>
<proteinExistence type="predicted"/>
<keyword evidence="2" id="KW-0548">Nucleotidyltransferase</keyword>
<organism evidence="8 9">
    <name type="scientific">Rhizopus oryzae</name>
    <name type="common">Mucormycosis agent</name>
    <name type="synonym">Rhizopus arrhizus var. delemar</name>
    <dbReference type="NCBI Taxonomy" id="64495"/>
    <lineage>
        <taxon>Eukaryota</taxon>
        <taxon>Fungi</taxon>
        <taxon>Fungi incertae sedis</taxon>
        <taxon>Mucoromycota</taxon>
        <taxon>Mucoromycotina</taxon>
        <taxon>Mucoromycetes</taxon>
        <taxon>Mucorales</taxon>
        <taxon>Mucorineae</taxon>
        <taxon>Rhizopodaceae</taxon>
        <taxon>Rhizopus</taxon>
    </lineage>
</organism>
<evidence type="ECO:0000256" key="6">
    <source>
        <dbReference type="ARBA" id="ARBA00022918"/>
    </source>
</evidence>
<keyword evidence="9" id="KW-1185">Reference proteome</keyword>
<comment type="caution">
    <text evidence="8">The sequence shown here is derived from an EMBL/GenBank/DDBJ whole genome shotgun (WGS) entry which is preliminary data.</text>
</comment>
<dbReference type="OrthoDB" id="2194760at2759"/>
<name>A0A9P6WXN5_RHIOR</name>
<dbReference type="InterPro" id="IPR043502">
    <property type="entry name" value="DNA/RNA_pol_sf"/>
</dbReference>
<dbReference type="GO" id="GO:0003964">
    <property type="term" value="F:RNA-directed DNA polymerase activity"/>
    <property type="evidence" value="ECO:0007669"/>
    <property type="project" value="UniProtKB-KW"/>
</dbReference>
<feature type="domain" description="Reverse transcriptase RNase H-like" evidence="7">
    <location>
        <begin position="3"/>
        <end position="79"/>
    </location>
</feature>
<dbReference type="PANTHER" id="PTHR37984:SF5">
    <property type="entry name" value="PROTEIN NYNRIN-LIKE"/>
    <property type="match status" value="1"/>
</dbReference>
<evidence type="ECO:0000313" key="8">
    <source>
        <dbReference type="EMBL" id="KAG1300951.1"/>
    </source>
</evidence>
<keyword evidence="4" id="KW-0255">Endonuclease</keyword>
<dbReference type="GO" id="GO:0004519">
    <property type="term" value="F:endonuclease activity"/>
    <property type="evidence" value="ECO:0007669"/>
    <property type="project" value="UniProtKB-KW"/>
</dbReference>
<dbReference type="AlphaFoldDB" id="A0A9P6WXN5"/>
<evidence type="ECO:0000256" key="3">
    <source>
        <dbReference type="ARBA" id="ARBA00022722"/>
    </source>
</evidence>
<keyword evidence="5" id="KW-0378">Hydrolase</keyword>
<evidence type="ECO:0000256" key="5">
    <source>
        <dbReference type="ARBA" id="ARBA00022801"/>
    </source>
</evidence>
<dbReference type="InterPro" id="IPR050951">
    <property type="entry name" value="Retrovirus_Pol_polyprotein"/>
</dbReference>
<gene>
    <name evidence="8" type="ORF">G6F64_012236</name>
</gene>
<dbReference type="InterPro" id="IPR041373">
    <property type="entry name" value="RT_RNaseH"/>
</dbReference>
<protein>
    <recommendedName>
        <fullName evidence="7">Reverse transcriptase RNase H-like domain-containing protein</fullName>
    </recommendedName>
</protein>
<evidence type="ECO:0000313" key="9">
    <source>
        <dbReference type="Proteomes" id="UP000716291"/>
    </source>
</evidence>
<keyword evidence="6" id="KW-0695">RNA-directed DNA polymerase</keyword>
<dbReference type="SUPFAM" id="SSF56672">
    <property type="entry name" value="DNA/RNA polymerases"/>
    <property type="match status" value="1"/>
</dbReference>
<dbReference type="EMBL" id="JAANQT010003557">
    <property type="protein sequence ID" value="KAG1300951.1"/>
    <property type="molecule type" value="Genomic_DNA"/>
</dbReference>
<dbReference type="Proteomes" id="UP000716291">
    <property type="component" value="Unassembled WGS sequence"/>
</dbReference>
<accession>A0A9P6WXN5</accession>